<dbReference type="AlphaFoldDB" id="F5YK60"/>
<comment type="pathway">
    <text evidence="2 7">Amino-acid biosynthesis; L-arginine biosynthesis; L-arginine from L-ornithine and carbamoyl phosphate: step 3/3.</text>
</comment>
<evidence type="ECO:0000313" key="10">
    <source>
        <dbReference type="EMBL" id="AEF84259.1"/>
    </source>
</evidence>
<dbReference type="Gene3D" id="1.10.40.30">
    <property type="entry name" value="Fumarase/aspartase (C-terminal domain)"/>
    <property type="match status" value="1"/>
</dbReference>
<comment type="catalytic activity">
    <reaction evidence="1 7">
        <text>2-(N(omega)-L-arginino)succinate = fumarate + L-arginine</text>
        <dbReference type="Rhea" id="RHEA:24020"/>
        <dbReference type="ChEBI" id="CHEBI:29806"/>
        <dbReference type="ChEBI" id="CHEBI:32682"/>
        <dbReference type="ChEBI" id="CHEBI:57472"/>
        <dbReference type="EC" id="4.3.2.1"/>
    </reaction>
</comment>
<dbReference type="InterPro" id="IPR029419">
    <property type="entry name" value="Arg_succ_lyase_C"/>
</dbReference>
<evidence type="ECO:0000256" key="5">
    <source>
        <dbReference type="ARBA" id="ARBA00022605"/>
    </source>
</evidence>
<dbReference type="Proteomes" id="UP000009223">
    <property type="component" value="Chromosome"/>
</dbReference>
<dbReference type="InterPro" id="IPR020557">
    <property type="entry name" value="Fumarate_lyase_CS"/>
</dbReference>
<dbReference type="PRINTS" id="PR00149">
    <property type="entry name" value="FUMRATELYASE"/>
</dbReference>
<evidence type="ECO:0000259" key="9">
    <source>
        <dbReference type="Pfam" id="PF14698"/>
    </source>
</evidence>
<dbReference type="GO" id="GO:0004056">
    <property type="term" value="F:argininosuccinate lyase activity"/>
    <property type="evidence" value="ECO:0007669"/>
    <property type="project" value="UniProtKB-UniRule"/>
</dbReference>
<gene>
    <name evidence="7 10" type="primary">argH</name>
    <name evidence="10" type="ordered locus">TREPR_3357</name>
</gene>
<dbReference type="FunFam" id="1.10.40.30:FF:000001">
    <property type="entry name" value="Argininosuccinate lyase"/>
    <property type="match status" value="1"/>
</dbReference>
<dbReference type="eggNOG" id="COG0165">
    <property type="taxonomic scope" value="Bacteria"/>
</dbReference>
<dbReference type="GO" id="GO:0042450">
    <property type="term" value="P:L-arginine biosynthetic process via ornithine"/>
    <property type="evidence" value="ECO:0007669"/>
    <property type="project" value="UniProtKB-UniRule"/>
</dbReference>
<dbReference type="InterPro" id="IPR000362">
    <property type="entry name" value="Fumarate_lyase_fam"/>
</dbReference>
<evidence type="ECO:0000256" key="7">
    <source>
        <dbReference type="HAMAP-Rule" id="MF_00006"/>
    </source>
</evidence>
<name>F5YK60_TREPZ</name>
<dbReference type="STRING" id="545694.TREPR_3357"/>
<reference evidence="10 11" key="2">
    <citation type="journal article" date="2011" name="ISME J.">
        <title>RNA-seq reveals cooperative metabolic interactions between two termite-gut spirochete species in co-culture.</title>
        <authorList>
            <person name="Rosenthal A.Z."/>
            <person name="Matson E.G."/>
            <person name="Eldar A."/>
            <person name="Leadbetter J.R."/>
        </authorList>
    </citation>
    <scope>NUCLEOTIDE SEQUENCE [LARGE SCALE GENOMIC DNA]</scope>
    <source>
        <strain evidence="11">ATCC BAA-887 / DSM 12427 / ZAS-2</strain>
    </source>
</reference>
<dbReference type="Pfam" id="PF14698">
    <property type="entry name" value="ASL_C2"/>
    <property type="match status" value="1"/>
</dbReference>
<protein>
    <recommendedName>
        <fullName evidence="3 7">Argininosuccinate lyase</fullName>
        <shortName evidence="7">ASAL</shortName>
        <ecNumber evidence="3 7">4.3.2.1</ecNumber>
    </recommendedName>
    <alternativeName>
        <fullName evidence="7">Arginosuccinase</fullName>
    </alternativeName>
</protein>
<feature type="domain" description="Fumarate lyase N-terminal" evidence="8">
    <location>
        <begin position="28"/>
        <end position="310"/>
    </location>
</feature>
<evidence type="ECO:0000259" key="8">
    <source>
        <dbReference type="Pfam" id="PF00206"/>
    </source>
</evidence>
<comment type="similarity">
    <text evidence="7">Belongs to the lyase 1 family. Argininosuccinate lyase subfamily.</text>
</comment>
<dbReference type="InterPro" id="IPR024083">
    <property type="entry name" value="Fumarase/histidase_N"/>
</dbReference>
<dbReference type="PANTHER" id="PTHR43814">
    <property type="entry name" value="ARGININOSUCCINATE LYASE"/>
    <property type="match status" value="1"/>
</dbReference>
<feature type="domain" description="Argininosuccinate lyase C-terminal" evidence="9">
    <location>
        <begin position="373"/>
        <end position="442"/>
    </location>
</feature>
<dbReference type="EC" id="4.3.2.1" evidence="3 7"/>
<dbReference type="SUPFAM" id="SSF48557">
    <property type="entry name" value="L-aspartase-like"/>
    <property type="match status" value="1"/>
</dbReference>
<keyword evidence="4 7" id="KW-0055">Arginine biosynthesis</keyword>
<dbReference type="Gene3D" id="1.10.275.10">
    <property type="entry name" value="Fumarase/aspartase (N-terminal domain)"/>
    <property type="match status" value="1"/>
</dbReference>
<organism evidence="10 11">
    <name type="scientific">Treponema primitia (strain ATCC BAA-887 / DSM 12427 / ZAS-2)</name>
    <dbReference type="NCBI Taxonomy" id="545694"/>
    <lineage>
        <taxon>Bacteria</taxon>
        <taxon>Pseudomonadati</taxon>
        <taxon>Spirochaetota</taxon>
        <taxon>Spirochaetia</taxon>
        <taxon>Spirochaetales</taxon>
        <taxon>Treponemataceae</taxon>
        <taxon>Treponema</taxon>
    </lineage>
</organism>
<dbReference type="InterPro" id="IPR008948">
    <property type="entry name" value="L-Aspartase-like"/>
</dbReference>
<dbReference type="Pfam" id="PF00206">
    <property type="entry name" value="Lyase_1"/>
    <property type="match status" value="1"/>
</dbReference>
<dbReference type="CDD" id="cd01359">
    <property type="entry name" value="Argininosuccinate_lyase"/>
    <property type="match status" value="1"/>
</dbReference>
<dbReference type="Gene3D" id="1.20.200.10">
    <property type="entry name" value="Fumarase/aspartase (Central domain)"/>
    <property type="match status" value="1"/>
</dbReference>
<evidence type="ECO:0000313" key="11">
    <source>
        <dbReference type="Proteomes" id="UP000009223"/>
    </source>
</evidence>
<dbReference type="PRINTS" id="PR00145">
    <property type="entry name" value="ARGSUCLYASE"/>
</dbReference>
<evidence type="ECO:0000256" key="4">
    <source>
        <dbReference type="ARBA" id="ARBA00022571"/>
    </source>
</evidence>
<keyword evidence="11" id="KW-1185">Reference proteome</keyword>
<dbReference type="PROSITE" id="PS00163">
    <property type="entry name" value="FUMARATE_LYASES"/>
    <property type="match status" value="1"/>
</dbReference>
<evidence type="ECO:0000256" key="2">
    <source>
        <dbReference type="ARBA" id="ARBA00004941"/>
    </source>
</evidence>
<keyword evidence="6 7" id="KW-0456">Lyase</keyword>
<comment type="subcellular location">
    <subcellularLocation>
        <location evidence="7">Cytoplasm</location>
    </subcellularLocation>
</comment>
<evidence type="ECO:0000256" key="6">
    <source>
        <dbReference type="ARBA" id="ARBA00023239"/>
    </source>
</evidence>
<sequence>MKDQDNKPTPQVLWAGRLAEKPEAEAFAFQASISVDQRLAQDDILGSRAHAAMLGKQGIIPPETATALDTELARIADELEAGKLAIDPGAEDIHSFIEGILTERLGDAGRMVHAGRSRNDQVALDFRLYLKRAVPELGAELTETIRALLDQAEQHTESIMPGYTHLQRAQPVTLGYQLSAWCAGLARDRSRFADALRRLDECPLGAGALAGSSLPLDREATAKALGFARPTLNAMDSVADRDFALELASACSITMIHLSRFCEDVVLWASEEFKFIDLAESWSTGSSIMPQKKNPDFAELIRGKSGRTTGNLVSLLTLLKGLPYAYDKDLQEDKEALFDSIDTVRSCLRMFRGMMASARFNKSRMEAACIGGFMEATDAAEYLVRKGLPFRKAHEVAALVVRDCVAAGLTRIADRSLAELKTRSELFEADIYQTITPAACVAARKLPGGPAPEEVRRQIRVLRGEIAG</sequence>
<keyword evidence="7" id="KW-0963">Cytoplasm</keyword>
<dbReference type="PANTHER" id="PTHR43814:SF1">
    <property type="entry name" value="ARGININOSUCCINATE LYASE"/>
    <property type="match status" value="1"/>
</dbReference>
<dbReference type="OrthoDB" id="9769623at2"/>
<dbReference type="InterPro" id="IPR009049">
    <property type="entry name" value="Argininosuccinate_lyase"/>
</dbReference>
<accession>F5YK60</accession>
<reference evidence="11" key="1">
    <citation type="submission" date="2009-12" db="EMBL/GenBank/DDBJ databases">
        <title>Complete sequence of Treponema primitia strain ZAS-2.</title>
        <authorList>
            <person name="Tetu S.G."/>
            <person name="Matson E."/>
            <person name="Ren Q."/>
            <person name="Seshadri R."/>
            <person name="Elbourne L."/>
            <person name="Hassan K.A."/>
            <person name="Durkin A."/>
            <person name="Radune D."/>
            <person name="Mohamoud Y."/>
            <person name="Shay R."/>
            <person name="Jin S."/>
            <person name="Zhang X."/>
            <person name="Lucey K."/>
            <person name="Ballor N.R."/>
            <person name="Ottesen E."/>
            <person name="Rosenthal R."/>
            <person name="Allen A."/>
            <person name="Leadbetter J.R."/>
            <person name="Paulsen I.T."/>
        </authorList>
    </citation>
    <scope>NUCLEOTIDE SEQUENCE [LARGE SCALE GENOMIC DNA]</scope>
    <source>
        <strain evidence="11">ATCC BAA-887 / DSM 12427 / ZAS-2</strain>
    </source>
</reference>
<dbReference type="UniPathway" id="UPA00068">
    <property type="reaction ID" value="UER00114"/>
</dbReference>
<dbReference type="HOGENOM" id="CLU_027272_2_3_12"/>
<dbReference type="FunFam" id="1.20.200.10:FF:000015">
    <property type="entry name" value="argininosuccinate lyase isoform X2"/>
    <property type="match status" value="1"/>
</dbReference>
<dbReference type="KEGG" id="tpi:TREPR_3357"/>
<dbReference type="HAMAP" id="MF_00006">
    <property type="entry name" value="Arg_succ_lyase"/>
    <property type="match status" value="1"/>
</dbReference>
<dbReference type="InterPro" id="IPR022761">
    <property type="entry name" value="Fumarate_lyase_N"/>
</dbReference>
<proteinExistence type="inferred from homology"/>
<dbReference type="GO" id="GO:0005829">
    <property type="term" value="C:cytosol"/>
    <property type="evidence" value="ECO:0007669"/>
    <property type="project" value="TreeGrafter"/>
</dbReference>
<keyword evidence="5 7" id="KW-0028">Amino-acid biosynthesis</keyword>
<dbReference type="EMBL" id="CP001843">
    <property type="protein sequence ID" value="AEF84259.1"/>
    <property type="molecule type" value="Genomic_DNA"/>
</dbReference>
<dbReference type="RefSeq" id="WP_015706921.1">
    <property type="nucleotide sequence ID" value="NC_015578.1"/>
</dbReference>
<dbReference type="NCBIfam" id="TIGR00838">
    <property type="entry name" value="argH"/>
    <property type="match status" value="1"/>
</dbReference>
<evidence type="ECO:0000256" key="3">
    <source>
        <dbReference type="ARBA" id="ARBA00012338"/>
    </source>
</evidence>
<evidence type="ECO:0000256" key="1">
    <source>
        <dbReference type="ARBA" id="ARBA00000985"/>
    </source>
</evidence>